<dbReference type="Pfam" id="PF00646">
    <property type="entry name" value="F-box"/>
    <property type="match status" value="1"/>
</dbReference>
<dbReference type="AlphaFoldDB" id="A0AAD3S9U8"/>
<name>A0AAD3S9U8_NEPGR</name>
<organism evidence="2 3">
    <name type="scientific">Nepenthes gracilis</name>
    <name type="common">Slender pitcher plant</name>
    <dbReference type="NCBI Taxonomy" id="150966"/>
    <lineage>
        <taxon>Eukaryota</taxon>
        <taxon>Viridiplantae</taxon>
        <taxon>Streptophyta</taxon>
        <taxon>Embryophyta</taxon>
        <taxon>Tracheophyta</taxon>
        <taxon>Spermatophyta</taxon>
        <taxon>Magnoliopsida</taxon>
        <taxon>eudicotyledons</taxon>
        <taxon>Gunneridae</taxon>
        <taxon>Pentapetalae</taxon>
        <taxon>Caryophyllales</taxon>
        <taxon>Nepenthaceae</taxon>
        <taxon>Nepenthes</taxon>
    </lineage>
</organism>
<evidence type="ECO:0000313" key="3">
    <source>
        <dbReference type="Proteomes" id="UP001279734"/>
    </source>
</evidence>
<dbReference type="EMBL" id="BSYO01000007">
    <property type="protein sequence ID" value="GMH07087.1"/>
    <property type="molecule type" value="Genomic_DNA"/>
</dbReference>
<protein>
    <recommendedName>
        <fullName evidence="1">F-box domain-containing protein</fullName>
    </recommendedName>
</protein>
<dbReference type="InterPro" id="IPR056592">
    <property type="entry name" value="Beta-prop_At3g26010-like"/>
</dbReference>
<dbReference type="PROSITE" id="PS50181">
    <property type="entry name" value="FBOX"/>
    <property type="match status" value="1"/>
</dbReference>
<feature type="domain" description="F-box" evidence="1">
    <location>
        <begin position="16"/>
        <end position="71"/>
    </location>
</feature>
<dbReference type="SUPFAM" id="SSF81383">
    <property type="entry name" value="F-box domain"/>
    <property type="match status" value="1"/>
</dbReference>
<dbReference type="InterPro" id="IPR036047">
    <property type="entry name" value="F-box-like_dom_sf"/>
</dbReference>
<accession>A0AAD3S9U8</accession>
<reference evidence="2" key="1">
    <citation type="submission" date="2023-05" db="EMBL/GenBank/DDBJ databases">
        <title>Nepenthes gracilis genome sequencing.</title>
        <authorList>
            <person name="Fukushima K."/>
        </authorList>
    </citation>
    <scope>NUCLEOTIDE SEQUENCE</scope>
    <source>
        <strain evidence="2">SING2019-196</strain>
    </source>
</reference>
<dbReference type="InterPro" id="IPR055290">
    <property type="entry name" value="At3g26010-like"/>
</dbReference>
<dbReference type="Proteomes" id="UP001279734">
    <property type="component" value="Unassembled WGS sequence"/>
</dbReference>
<proteinExistence type="predicted"/>
<dbReference type="InterPro" id="IPR017451">
    <property type="entry name" value="F-box-assoc_interact_dom"/>
</dbReference>
<evidence type="ECO:0000313" key="2">
    <source>
        <dbReference type="EMBL" id="GMH07087.1"/>
    </source>
</evidence>
<keyword evidence="3" id="KW-1185">Reference proteome</keyword>
<dbReference type="Gene3D" id="1.20.1280.50">
    <property type="match status" value="1"/>
</dbReference>
<dbReference type="InterPro" id="IPR001810">
    <property type="entry name" value="F-box_dom"/>
</dbReference>
<gene>
    <name evidence="2" type="ORF">Nepgr_008927</name>
</gene>
<dbReference type="SMART" id="SM00256">
    <property type="entry name" value="FBOX"/>
    <property type="match status" value="1"/>
</dbReference>
<dbReference type="PANTHER" id="PTHR35546">
    <property type="entry name" value="F-BOX PROTEIN INTERACTION DOMAIN PROTEIN-RELATED"/>
    <property type="match status" value="1"/>
</dbReference>
<comment type="caution">
    <text evidence="2">The sequence shown here is derived from an EMBL/GenBank/DDBJ whole genome shotgun (WGS) entry which is preliminary data.</text>
</comment>
<evidence type="ECO:0000259" key="1">
    <source>
        <dbReference type="PROSITE" id="PS50181"/>
    </source>
</evidence>
<dbReference type="NCBIfam" id="TIGR01640">
    <property type="entry name" value="F_box_assoc_1"/>
    <property type="match status" value="1"/>
</dbReference>
<dbReference type="CDD" id="cd22157">
    <property type="entry name" value="F-box_AtFBW1-like"/>
    <property type="match status" value="1"/>
</dbReference>
<sequence length="428" mass="49479">MESVHSEIASKYRIEGFSDENTPDWLLSEILLRLPVKSLFRFKCVSRRWHSLISDPYFACSYKYSLPWTFLFHLTDHSGRMNPDGGGLHAAFKFCHPDHYKLPSFILELLEGRQGATGSLRVLACSNSLLLCSSTQHRKELYYVCNPLTMQWVGLPRRPQLHKWVNIGFVVEPEDGSFHVVRIAEFSCSTNVLDLEIFSSSSGKWITRKLPCVSPVMLSIRHRNAVSYRGILHWREYNNRIIAYNPRDNTDQCRLLGMPTGRDRDGQGVLGVSQDSLRYFEVHKQSQKYGFSVWVLRNYEFGEWCLEYRVSVAEIGSADPLINEALHSTRCFLNPLAFHPLIPDVVFLVCYDSVVLFNFRTRRFHVDLGLADLFVIHNDASRLIGFYLNDYNDKLKAMQFQSPPGHKWRRLILQDIKGKDSSLSYRAP</sequence>
<dbReference type="PANTHER" id="PTHR35546:SF25">
    <property type="entry name" value="F-BOX DOMAIN-CONTAINING PROTEIN"/>
    <property type="match status" value="1"/>
</dbReference>
<dbReference type="Pfam" id="PF24750">
    <property type="entry name" value="b-prop_At3g26010-like"/>
    <property type="match status" value="1"/>
</dbReference>